<evidence type="ECO:0000313" key="3">
    <source>
        <dbReference type="Proteomes" id="UP000030671"/>
    </source>
</evidence>
<dbReference type="GeneID" id="20665777"/>
<dbReference type="InParanoid" id="W4K3G3"/>
<protein>
    <submittedName>
        <fullName evidence="2">Uncharacterized protein</fullName>
    </submittedName>
</protein>
<accession>W4K3G3</accession>
<dbReference type="HOGENOM" id="CLU_1981857_0_0_1"/>
<reference evidence="2 3" key="1">
    <citation type="journal article" date="2012" name="New Phytol.">
        <title>Insight into trade-off between wood decay and parasitism from the genome of a fungal forest pathogen.</title>
        <authorList>
            <person name="Olson A."/>
            <person name="Aerts A."/>
            <person name="Asiegbu F."/>
            <person name="Belbahri L."/>
            <person name="Bouzid O."/>
            <person name="Broberg A."/>
            <person name="Canback B."/>
            <person name="Coutinho P.M."/>
            <person name="Cullen D."/>
            <person name="Dalman K."/>
            <person name="Deflorio G."/>
            <person name="van Diepen L.T."/>
            <person name="Dunand C."/>
            <person name="Duplessis S."/>
            <person name="Durling M."/>
            <person name="Gonthier P."/>
            <person name="Grimwood J."/>
            <person name="Fossdal C.G."/>
            <person name="Hansson D."/>
            <person name="Henrissat B."/>
            <person name="Hietala A."/>
            <person name="Himmelstrand K."/>
            <person name="Hoffmeister D."/>
            <person name="Hogberg N."/>
            <person name="James T.Y."/>
            <person name="Karlsson M."/>
            <person name="Kohler A."/>
            <person name="Kues U."/>
            <person name="Lee Y.H."/>
            <person name="Lin Y.C."/>
            <person name="Lind M."/>
            <person name="Lindquist E."/>
            <person name="Lombard V."/>
            <person name="Lucas S."/>
            <person name="Lunden K."/>
            <person name="Morin E."/>
            <person name="Murat C."/>
            <person name="Park J."/>
            <person name="Raffaello T."/>
            <person name="Rouze P."/>
            <person name="Salamov A."/>
            <person name="Schmutz J."/>
            <person name="Solheim H."/>
            <person name="Stahlberg J."/>
            <person name="Velez H."/>
            <person name="de Vries R.P."/>
            <person name="Wiebenga A."/>
            <person name="Woodward S."/>
            <person name="Yakovlev I."/>
            <person name="Garbelotto M."/>
            <person name="Martin F."/>
            <person name="Grigoriev I.V."/>
            <person name="Stenlid J."/>
        </authorList>
    </citation>
    <scope>NUCLEOTIDE SEQUENCE [LARGE SCALE GENOMIC DNA]</scope>
    <source>
        <strain evidence="2 3">TC 32-1</strain>
    </source>
</reference>
<sequence>MPSPPTPPPSYIPQRSALPSSQSRSRLRAYLGFTEDSKAHSSGLAGDQRAASSMRFPSSAGHAPGASASLRSAFRVLNKDGLHESGQPVPHSAAHSTSPSLATIASSSRLIIEHRKDDGTQYTLTR</sequence>
<dbReference type="AlphaFoldDB" id="W4K3G3"/>
<keyword evidence="3" id="KW-1185">Reference proteome</keyword>
<dbReference type="KEGG" id="hir:HETIRDRAFT_101536"/>
<feature type="compositionally biased region" description="Pro residues" evidence="1">
    <location>
        <begin position="1"/>
        <end position="11"/>
    </location>
</feature>
<dbReference type="Proteomes" id="UP000030671">
    <property type="component" value="Unassembled WGS sequence"/>
</dbReference>
<feature type="compositionally biased region" description="Polar residues" evidence="1">
    <location>
        <begin position="94"/>
        <end position="109"/>
    </location>
</feature>
<feature type="region of interest" description="Disordered" evidence="1">
    <location>
        <begin position="1"/>
        <end position="126"/>
    </location>
</feature>
<dbReference type="EMBL" id="KI925459">
    <property type="protein sequence ID" value="ETW80373.1"/>
    <property type="molecule type" value="Genomic_DNA"/>
</dbReference>
<dbReference type="RefSeq" id="XP_009547133.1">
    <property type="nucleotide sequence ID" value="XM_009548838.1"/>
</dbReference>
<feature type="compositionally biased region" description="Low complexity" evidence="1">
    <location>
        <begin position="57"/>
        <end position="69"/>
    </location>
</feature>
<name>W4K3G3_HETIT</name>
<evidence type="ECO:0000256" key="1">
    <source>
        <dbReference type="SAM" id="MobiDB-lite"/>
    </source>
</evidence>
<organism evidence="2 3">
    <name type="scientific">Heterobasidion irregulare (strain TC 32-1)</name>
    <dbReference type="NCBI Taxonomy" id="747525"/>
    <lineage>
        <taxon>Eukaryota</taxon>
        <taxon>Fungi</taxon>
        <taxon>Dikarya</taxon>
        <taxon>Basidiomycota</taxon>
        <taxon>Agaricomycotina</taxon>
        <taxon>Agaricomycetes</taxon>
        <taxon>Russulales</taxon>
        <taxon>Bondarzewiaceae</taxon>
        <taxon>Heterobasidion</taxon>
        <taxon>Heterobasidion annosum species complex</taxon>
    </lineage>
</organism>
<proteinExistence type="predicted"/>
<gene>
    <name evidence="2" type="ORF">HETIRDRAFT_101536</name>
</gene>
<evidence type="ECO:0000313" key="2">
    <source>
        <dbReference type="EMBL" id="ETW80373.1"/>
    </source>
</evidence>